<evidence type="ECO:0000313" key="2">
    <source>
        <dbReference type="EMBL" id="EOR03707.1"/>
    </source>
</evidence>
<dbReference type="KEGG" id="wic:J056_003164"/>
<feature type="compositionally biased region" description="Basic residues" evidence="1">
    <location>
        <begin position="186"/>
        <end position="196"/>
    </location>
</feature>
<protein>
    <recommendedName>
        <fullName evidence="4">CBF1-interacting co-repressor CIR N-terminal domain-containing protein</fullName>
    </recommendedName>
</protein>
<feature type="region of interest" description="Disordered" evidence="1">
    <location>
        <begin position="25"/>
        <end position="219"/>
    </location>
</feature>
<dbReference type="EMBL" id="KE007226">
    <property type="protein sequence ID" value="EOR03707.1"/>
    <property type="molecule type" value="Genomic_DNA"/>
</dbReference>
<dbReference type="RefSeq" id="XP_009266743.1">
    <property type="nucleotide sequence ID" value="XM_009268468.1"/>
</dbReference>
<dbReference type="STRING" id="1299270.R9ANA7"/>
<gene>
    <name evidence="2" type="ORF">J056_003164</name>
</gene>
<evidence type="ECO:0000313" key="3">
    <source>
        <dbReference type="Proteomes" id="UP000014064"/>
    </source>
</evidence>
<reference evidence="3" key="1">
    <citation type="journal article" date="2013" name="BMC Genomics">
        <title>Genome and transcriptome sequencing of the halophilic fungus Wallemia ichthyophaga: haloadaptations present and absent.</title>
        <authorList>
            <person name="Zajc J."/>
            <person name="Liu Y."/>
            <person name="Dai W."/>
            <person name="Yang Z."/>
            <person name="Hu J."/>
            <person name="Gostincar C."/>
            <person name="Gunde-Cimerman N."/>
        </authorList>
    </citation>
    <scope>NUCLEOTIDE SEQUENCE [LARGE SCALE GENOMIC DNA]</scope>
    <source>
        <strain evidence="3">EXF-994 / CBS 113033</strain>
    </source>
</reference>
<dbReference type="PANTHER" id="PTHR22093">
    <property type="entry name" value="LEUKOCYTE RECEPTOR CLUSTER LRC MEMBER 1"/>
    <property type="match status" value="1"/>
</dbReference>
<feature type="compositionally biased region" description="Basic and acidic residues" evidence="1">
    <location>
        <begin position="197"/>
        <end position="211"/>
    </location>
</feature>
<evidence type="ECO:0008006" key="4">
    <source>
        <dbReference type="Google" id="ProtNLM"/>
    </source>
</evidence>
<dbReference type="Proteomes" id="UP000014064">
    <property type="component" value="Unassembled WGS sequence"/>
</dbReference>
<dbReference type="PANTHER" id="PTHR22093:SF0">
    <property type="entry name" value="LEUKOCYTE RECEPTOR CLUSTER MEMBER 1"/>
    <property type="match status" value="1"/>
</dbReference>
<dbReference type="eggNOG" id="ENOG502RHQM">
    <property type="taxonomic scope" value="Eukaryota"/>
</dbReference>
<feature type="compositionally biased region" description="Polar residues" evidence="1">
    <location>
        <begin position="80"/>
        <end position="98"/>
    </location>
</feature>
<feature type="compositionally biased region" description="Basic and acidic residues" evidence="1">
    <location>
        <begin position="146"/>
        <end position="162"/>
    </location>
</feature>
<feature type="compositionally biased region" description="Basic and acidic residues" evidence="1">
    <location>
        <begin position="174"/>
        <end position="185"/>
    </location>
</feature>
<accession>R9ANA7</accession>
<organism evidence="2 3">
    <name type="scientific">Wallemia ichthyophaga (strain EXF-994 / CBS 113033)</name>
    <dbReference type="NCBI Taxonomy" id="1299270"/>
    <lineage>
        <taxon>Eukaryota</taxon>
        <taxon>Fungi</taxon>
        <taxon>Dikarya</taxon>
        <taxon>Basidiomycota</taxon>
        <taxon>Wallemiomycotina</taxon>
        <taxon>Wallemiomycetes</taxon>
        <taxon>Wallemiales</taxon>
        <taxon>Wallemiaceae</taxon>
        <taxon>Wallemia</taxon>
    </lineage>
</organism>
<evidence type="ECO:0000256" key="1">
    <source>
        <dbReference type="SAM" id="MobiDB-lite"/>
    </source>
</evidence>
<sequence length="219" mass="25101">MPLKLAHHKSYHPYNAANIERVRQDEEQARLSEQLETQVGRSEESKRKLDILRGRSKKGEKGEKSEQQQHPNFWQHLEQPPQSSKQSNEATAAINTDMQMVHPTPRWYDVDTSGDPSQAADAADAEDAADKSGSGSNSLKSRMKRQREDPMHDTLIKDRDDPLNDILQATAELDSAKRNKESTRSRRDKHSKHRKRDSSSLHKSKEREQSHARSRAHKV</sequence>
<dbReference type="OMA" id="REDPMHD"/>
<dbReference type="HOGENOM" id="CLU_1262395_0_0_1"/>
<keyword evidence="3" id="KW-1185">Reference proteome</keyword>
<dbReference type="OrthoDB" id="2159131at2759"/>
<dbReference type="AlphaFoldDB" id="R9ANA7"/>
<dbReference type="InterPro" id="IPR039875">
    <property type="entry name" value="LENG1-like"/>
</dbReference>
<dbReference type="GeneID" id="20376116"/>
<proteinExistence type="predicted"/>
<feature type="compositionally biased region" description="Basic and acidic residues" evidence="1">
    <location>
        <begin position="41"/>
        <end position="67"/>
    </location>
</feature>
<name>R9ANA7_WALI9</name>